<protein>
    <recommendedName>
        <fullName evidence="1">P2X purinoreceptor 7 intracellular domain-containing protein</fullName>
    </recommendedName>
</protein>
<reference evidence="2" key="1">
    <citation type="submission" date="2025-08" db="UniProtKB">
        <authorList>
            <consortium name="Ensembl"/>
        </authorList>
    </citation>
    <scope>IDENTIFICATION</scope>
</reference>
<proteinExistence type="predicted"/>
<feature type="domain" description="P2X purinoreceptor 7 intracellular" evidence="1">
    <location>
        <begin position="32"/>
        <end position="153"/>
    </location>
</feature>
<dbReference type="Pfam" id="PF20478">
    <property type="entry name" value="P2RX7_C"/>
    <property type="match status" value="1"/>
</dbReference>
<organism evidence="2 3">
    <name type="scientific">Sander lucioperca</name>
    <name type="common">Pike-perch</name>
    <name type="synonym">Perca lucioperca</name>
    <dbReference type="NCBI Taxonomy" id="283035"/>
    <lineage>
        <taxon>Eukaryota</taxon>
        <taxon>Metazoa</taxon>
        <taxon>Chordata</taxon>
        <taxon>Craniata</taxon>
        <taxon>Vertebrata</taxon>
        <taxon>Euteleostomi</taxon>
        <taxon>Actinopterygii</taxon>
        <taxon>Neopterygii</taxon>
        <taxon>Teleostei</taxon>
        <taxon>Neoteleostei</taxon>
        <taxon>Acanthomorphata</taxon>
        <taxon>Eupercaria</taxon>
        <taxon>Perciformes</taxon>
        <taxon>Percoidei</taxon>
        <taxon>Percidae</taxon>
        <taxon>Luciopercinae</taxon>
        <taxon>Sander</taxon>
    </lineage>
</organism>
<name>A0A8D0DBT7_SANLU</name>
<dbReference type="AlphaFoldDB" id="A0A8D0DBT7"/>
<evidence type="ECO:0000313" key="3">
    <source>
        <dbReference type="Proteomes" id="UP000694568"/>
    </source>
</evidence>
<dbReference type="Proteomes" id="UP000694568">
    <property type="component" value="Unplaced"/>
</dbReference>
<reference evidence="2" key="2">
    <citation type="submission" date="2025-09" db="UniProtKB">
        <authorList>
            <consortium name="Ensembl"/>
        </authorList>
    </citation>
    <scope>IDENTIFICATION</scope>
</reference>
<dbReference type="InterPro" id="IPR046815">
    <property type="entry name" value="P2RX7_C"/>
</dbReference>
<keyword evidence="3" id="KW-1185">Reference proteome</keyword>
<dbReference type="GeneTree" id="ENSGT01150000287036"/>
<sequence length="158" mass="17990">MDADDAHRLVTRVMDREHGLIFDVLQPAAQGAEAPLQGVTKWCSCSRCREMGTDIENKCCGMMEATCISRLPHMSLDEHVLRLARRLRNDIYALHDTQLPGDDNREYRYAAYKNFVLWQYGALGVGNRVVIPSRCVSRIQDKYPDPIGRYTGFIEAVL</sequence>
<dbReference type="Ensembl" id="ENSSLUT00000049331.1">
    <property type="protein sequence ID" value="ENSSLUP00000047877.1"/>
    <property type="gene ID" value="ENSSLUG00000021022.1"/>
</dbReference>
<evidence type="ECO:0000259" key="1">
    <source>
        <dbReference type="Pfam" id="PF20478"/>
    </source>
</evidence>
<dbReference type="PANTHER" id="PTHR36981:SF3">
    <property type="entry name" value="UBIQUITIN-LIKE PROTEASE FAMILY PROFILE DOMAIN-CONTAINING PROTEIN"/>
    <property type="match status" value="1"/>
</dbReference>
<evidence type="ECO:0000313" key="2">
    <source>
        <dbReference type="Ensembl" id="ENSSLUP00000047877.1"/>
    </source>
</evidence>
<accession>A0A8D0DBT7</accession>
<dbReference type="PANTHER" id="PTHR36981">
    <property type="entry name" value="ZGC:195170"/>
    <property type="match status" value="1"/>
</dbReference>